<dbReference type="PANTHER" id="PTHR33165:SF81">
    <property type="entry name" value="F-BOX DOMAIN-CONTAINING PROTEIN"/>
    <property type="match status" value="1"/>
</dbReference>
<accession>N1QRU4</accession>
<dbReference type="EnsemblPlants" id="EMT01947">
    <property type="protein sequence ID" value="EMT01947"/>
    <property type="gene ID" value="F775_18584"/>
</dbReference>
<evidence type="ECO:0000259" key="1">
    <source>
        <dbReference type="Pfam" id="PF03478"/>
    </source>
</evidence>
<feature type="domain" description="KIB1-4 beta-propeller" evidence="1">
    <location>
        <begin position="156"/>
        <end position="370"/>
    </location>
</feature>
<dbReference type="Pfam" id="PF03478">
    <property type="entry name" value="Beta-prop_KIB1-4"/>
    <property type="match status" value="1"/>
</dbReference>
<dbReference type="AlphaFoldDB" id="N1QRU4"/>
<evidence type="ECO:0000313" key="2">
    <source>
        <dbReference type="EnsemblPlants" id="EMT01947"/>
    </source>
</evidence>
<name>N1QRU4_AEGTA</name>
<proteinExistence type="predicted"/>
<sequence length="409" mass="46241">MEYVDPRASRQARYRGVCHLNAAPSSLYTVSEEADEGAPLDLAAAFDVVDTTARGDDIRLICVAESERTRGVEEHRQQCEMKAARTKERHHQALLLEAAEEQRRRRVAMAEHKVAHRGHGRLAAMLRGSASARQPRPPVPSAAVDDASGGTRRTFLNTSTGECVQVNIPQLRDHHVLALTPVGLLLLLDKPQRTAIRLLNPFTGQLTELPPLDTLLPHIAHYNQRDDDDFARIMTAWGSGLADDDRTVVLCLSTHHRIGIAKPGDDCWTLLRLRDNLLGEAPFIMFAGRFYCVTRDGVMVLKMDEGQPPRLELAANLNMDALLSVDYIHLVDNCGELLLVHRQRYDTHSIPRNNFNMWRRYGTYRVDLEKEVRDAIPSQELGQRQRACRVHGHVLLSFVVPREFPRRLY</sequence>
<dbReference type="PANTHER" id="PTHR33165">
    <property type="entry name" value="F-BOX DOMAIN CONTAINING PROTEIN-LIKE-RELATED"/>
    <property type="match status" value="1"/>
</dbReference>
<protein>
    <recommendedName>
        <fullName evidence="1">KIB1-4 beta-propeller domain-containing protein</fullName>
    </recommendedName>
</protein>
<dbReference type="ExpressionAtlas" id="N1QRU4">
    <property type="expression patterns" value="baseline"/>
</dbReference>
<reference evidence="2" key="1">
    <citation type="submission" date="2015-06" db="UniProtKB">
        <authorList>
            <consortium name="EnsemblPlants"/>
        </authorList>
    </citation>
    <scope>IDENTIFICATION</scope>
</reference>
<dbReference type="InterPro" id="IPR005174">
    <property type="entry name" value="KIB1-4_b-propeller"/>
</dbReference>
<organism evidence="2">
    <name type="scientific">Aegilops tauschii</name>
    <name type="common">Tausch's goatgrass</name>
    <name type="synonym">Aegilops squarrosa</name>
    <dbReference type="NCBI Taxonomy" id="37682"/>
    <lineage>
        <taxon>Eukaryota</taxon>
        <taxon>Viridiplantae</taxon>
        <taxon>Streptophyta</taxon>
        <taxon>Embryophyta</taxon>
        <taxon>Tracheophyta</taxon>
        <taxon>Spermatophyta</taxon>
        <taxon>Magnoliopsida</taxon>
        <taxon>Liliopsida</taxon>
        <taxon>Poales</taxon>
        <taxon>Poaceae</taxon>
        <taxon>BOP clade</taxon>
        <taxon>Pooideae</taxon>
        <taxon>Triticodae</taxon>
        <taxon>Triticeae</taxon>
        <taxon>Triticinae</taxon>
        <taxon>Aegilops</taxon>
    </lineage>
</organism>